<proteinExistence type="predicted"/>
<gene>
    <name evidence="1" type="ORF">CPUR_04039</name>
</gene>
<dbReference type="Proteomes" id="UP000016801">
    <property type="component" value="Unassembled WGS sequence"/>
</dbReference>
<organism evidence="1 2">
    <name type="scientific">Claviceps purpurea (strain 20.1)</name>
    <name type="common">Ergot fungus</name>
    <name type="synonym">Sphacelia segetum</name>
    <dbReference type="NCBI Taxonomy" id="1111077"/>
    <lineage>
        <taxon>Eukaryota</taxon>
        <taxon>Fungi</taxon>
        <taxon>Dikarya</taxon>
        <taxon>Ascomycota</taxon>
        <taxon>Pezizomycotina</taxon>
        <taxon>Sordariomycetes</taxon>
        <taxon>Hypocreomycetidae</taxon>
        <taxon>Hypocreales</taxon>
        <taxon>Clavicipitaceae</taxon>
        <taxon>Claviceps</taxon>
    </lineage>
</organism>
<dbReference type="EMBL" id="CAGA01000020">
    <property type="protein sequence ID" value="CCE30191.1"/>
    <property type="molecule type" value="Genomic_DNA"/>
</dbReference>
<sequence>MLEVLVGGASECCTSFYDTDGPQEPGVLHGSEGDVEASGRPTVGQFVKVGSELLESGVCHLQVLRTPVRVEEIKMRCLSICATAPRVRVPSDVRVASRCREHTYATLALSVANQSSLMMWHRYSRVDHLDLIFLNPNRGSRARKAFANLKMTHTGFQEFRTNFYELAHGGRICENLKDKFYSF</sequence>
<protein>
    <submittedName>
        <fullName evidence="1">Uncharacterized protein</fullName>
    </submittedName>
</protein>
<accession>M1W0X1</accession>
<reference evidence="1 2" key="1">
    <citation type="journal article" date="2013" name="PLoS Genet.">
        <title>Plant-symbiotic fungi as chemical engineers: Multi-genome analysis of the Clavicipitaceae reveals dynamics of alkaloid loci.</title>
        <authorList>
            <person name="Schardl C.L."/>
            <person name="Young C.A."/>
            <person name="Hesse U."/>
            <person name="Amyotte S.G."/>
            <person name="Andreeva K."/>
            <person name="Calie P.J."/>
            <person name="Fleetwood D.J."/>
            <person name="Haws D.C."/>
            <person name="Moore N."/>
            <person name="Oeser B."/>
            <person name="Panaccione D.G."/>
            <person name="Schweri K.K."/>
            <person name="Voisey C.R."/>
            <person name="Farman M.L."/>
            <person name="Jaromczyk J.W."/>
            <person name="Roe B.A."/>
            <person name="O'Sullivan D.M."/>
            <person name="Scott B."/>
            <person name="Tudzynski P."/>
            <person name="An Z."/>
            <person name="Arnaoudova E.G."/>
            <person name="Bullock C.T."/>
            <person name="Charlton N.D."/>
            <person name="Chen L."/>
            <person name="Cox M."/>
            <person name="Dinkins R.D."/>
            <person name="Florea S."/>
            <person name="Glenn A.E."/>
            <person name="Gordon A."/>
            <person name="Gueldener U."/>
            <person name="Harris D.R."/>
            <person name="Hollin W."/>
            <person name="Jaromczyk J."/>
            <person name="Johnson R.D."/>
            <person name="Khan A.K."/>
            <person name="Leistner E."/>
            <person name="Leuchtmann A."/>
            <person name="Li C."/>
            <person name="Liu J."/>
            <person name="Liu J."/>
            <person name="Liu M."/>
            <person name="Mace W."/>
            <person name="Machado C."/>
            <person name="Nagabhyru P."/>
            <person name="Pan J."/>
            <person name="Schmid J."/>
            <person name="Sugawara K."/>
            <person name="Steiner U."/>
            <person name="Takach J.E."/>
            <person name="Tanaka E."/>
            <person name="Webb J.S."/>
            <person name="Wilson E.V."/>
            <person name="Wiseman J.L."/>
            <person name="Yoshida R."/>
            <person name="Zeng Z."/>
        </authorList>
    </citation>
    <scope>NUCLEOTIDE SEQUENCE [LARGE SCALE GENOMIC DNA]</scope>
    <source>
        <strain evidence="1 2">20.1</strain>
    </source>
</reference>
<evidence type="ECO:0000313" key="1">
    <source>
        <dbReference type="EMBL" id="CCE30191.1"/>
    </source>
</evidence>
<keyword evidence="2" id="KW-1185">Reference proteome</keyword>
<comment type="caution">
    <text evidence="1">The sequence shown here is derived from an EMBL/GenBank/DDBJ whole genome shotgun (WGS) entry which is preliminary data.</text>
</comment>
<name>M1W0X1_CLAP2</name>
<dbReference type="AlphaFoldDB" id="M1W0X1"/>
<dbReference type="HOGENOM" id="CLU_1475028_0_0_1"/>
<evidence type="ECO:0000313" key="2">
    <source>
        <dbReference type="Proteomes" id="UP000016801"/>
    </source>
</evidence>
<dbReference type="VEuPathDB" id="FungiDB:CPUR_04039"/>